<dbReference type="PANTHER" id="PTHR46477">
    <property type="entry name" value="CYSTEINE/HISTIDINE-RICH C1 DOMAIN FAMILY PROTEIN"/>
    <property type="match status" value="1"/>
</dbReference>
<evidence type="ECO:0000256" key="1">
    <source>
        <dbReference type="ARBA" id="ARBA00022737"/>
    </source>
</evidence>
<evidence type="ECO:0000259" key="2">
    <source>
        <dbReference type="Pfam" id="PF03107"/>
    </source>
</evidence>
<dbReference type="InterPro" id="IPR004146">
    <property type="entry name" value="DC1"/>
</dbReference>
<keyword evidence="4" id="KW-1185">Reference proteome</keyword>
<dbReference type="InterPro" id="IPR046349">
    <property type="entry name" value="C1-like_sf"/>
</dbReference>
<keyword evidence="1" id="KW-0677">Repeat</keyword>
<dbReference type="PANTHER" id="PTHR46477:SF8">
    <property type="entry name" value="OS08G0257100 PROTEIN"/>
    <property type="match status" value="1"/>
</dbReference>
<evidence type="ECO:0000313" key="3">
    <source>
        <dbReference type="EMBL" id="TKW10179.1"/>
    </source>
</evidence>
<dbReference type="Proteomes" id="UP000298652">
    <property type="component" value="Chromosome 6"/>
</dbReference>
<gene>
    <name evidence="3" type="ORF">SEVIR_6G145400v2</name>
</gene>
<dbReference type="SUPFAM" id="SSF57889">
    <property type="entry name" value="Cysteine-rich domain"/>
    <property type="match status" value="1"/>
</dbReference>
<dbReference type="Gramene" id="TKW10179">
    <property type="protein sequence ID" value="TKW10179"/>
    <property type="gene ID" value="SEVIR_6G145400v2"/>
</dbReference>
<evidence type="ECO:0000313" key="4">
    <source>
        <dbReference type="Proteomes" id="UP000298652"/>
    </source>
</evidence>
<dbReference type="OMA" id="HEFKLES"/>
<feature type="domain" description="DC1" evidence="2">
    <location>
        <begin position="76"/>
        <end position="113"/>
    </location>
</feature>
<organism evidence="3 4">
    <name type="scientific">Setaria viridis</name>
    <name type="common">Green bristlegrass</name>
    <name type="synonym">Setaria italica subsp. viridis</name>
    <dbReference type="NCBI Taxonomy" id="4556"/>
    <lineage>
        <taxon>Eukaryota</taxon>
        <taxon>Viridiplantae</taxon>
        <taxon>Streptophyta</taxon>
        <taxon>Embryophyta</taxon>
        <taxon>Tracheophyta</taxon>
        <taxon>Spermatophyta</taxon>
        <taxon>Magnoliopsida</taxon>
        <taxon>Liliopsida</taxon>
        <taxon>Poales</taxon>
        <taxon>Poaceae</taxon>
        <taxon>PACMAD clade</taxon>
        <taxon>Panicoideae</taxon>
        <taxon>Panicodae</taxon>
        <taxon>Paniceae</taxon>
        <taxon>Cenchrinae</taxon>
        <taxon>Setaria</taxon>
    </lineage>
</organism>
<dbReference type="EMBL" id="CM016557">
    <property type="protein sequence ID" value="TKW10179.1"/>
    <property type="molecule type" value="Genomic_DNA"/>
</dbReference>
<dbReference type="Pfam" id="PF03107">
    <property type="entry name" value="C1_2"/>
    <property type="match status" value="1"/>
</dbReference>
<accession>A0A4U6U9P6</accession>
<dbReference type="AlphaFoldDB" id="A0A4U6U9P6"/>
<protein>
    <recommendedName>
        <fullName evidence="2">DC1 domain-containing protein</fullName>
    </recommendedName>
</protein>
<reference evidence="3" key="1">
    <citation type="submission" date="2019-03" db="EMBL/GenBank/DDBJ databases">
        <title>WGS assembly of Setaria viridis.</title>
        <authorList>
            <person name="Huang P."/>
            <person name="Jenkins J."/>
            <person name="Grimwood J."/>
            <person name="Barry K."/>
            <person name="Healey A."/>
            <person name="Mamidi S."/>
            <person name="Sreedasyam A."/>
            <person name="Shu S."/>
            <person name="Feldman M."/>
            <person name="Wu J."/>
            <person name="Yu Y."/>
            <person name="Chen C."/>
            <person name="Johnson J."/>
            <person name="Rokhsar D."/>
            <person name="Baxter I."/>
            <person name="Schmutz J."/>
            <person name="Brutnell T."/>
            <person name="Kellogg E."/>
        </authorList>
    </citation>
    <scope>NUCLEOTIDE SEQUENCE [LARGE SCALE GENOMIC DNA]</scope>
</reference>
<sequence>MTRPYENPPAEIIHSGRKLKLTETDDVLFNCDGCKEPGYGRRYTCDCGGNSFDLHTCCAVTEDTLKHPLFGDLTFEFLKEPPPPADEKTKCDACGEEASGFVYHCSEKDLDLHPCRSRAPW</sequence>
<name>A0A4U6U9P6_SETVI</name>
<proteinExistence type="predicted"/>